<evidence type="ECO:0000313" key="4">
    <source>
        <dbReference type="Proteomes" id="UP000562027"/>
    </source>
</evidence>
<evidence type="ECO:0000256" key="2">
    <source>
        <dbReference type="ARBA" id="ARBA00022649"/>
    </source>
</evidence>
<dbReference type="InterPro" id="IPR035093">
    <property type="entry name" value="RelE/ParE_toxin_dom_sf"/>
</dbReference>
<dbReference type="AlphaFoldDB" id="A0A840L5M1"/>
<accession>A0A840L5M1</accession>
<dbReference type="Gene3D" id="3.30.2310.20">
    <property type="entry name" value="RelE-like"/>
    <property type="match status" value="1"/>
</dbReference>
<comment type="caution">
    <text evidence="3">The sequence shown here is derived from an EMBL/GenBank/DDBJ whole genome shotgun (WGS) entry which is preliminary data.</text>
</comment>
<dbReference type="Proteomes" id="UP000562027">
    <property type="component" value="Unassembled WGS sequence"/>
</dbReference>
<dbReference type="PANTHER" id="PTHR33755">
    <property type="entry name" value="TOXIN PARE1-RELATED"/>
    <property type="match status" value="1"/>
</dbReference>
<comment type="similarity">
    <text evidence="1">Belongs to the RelE toxin family.</text>
</comment>
<keyword evidence="4" id="KW-1185">Reference proteome</keyword>
<dbReference type="RefSeq" id="WP_184298053.1">
    <property type="nucleotide sequence ID" value="NZ_JACHLP010000003.1"/>
</dbReference>
<keyword evidence="2" id="KW-1277">Toxin-antitoxin system</keyword>
<proteinExistence type="inferred from homology"/>
<dbReference type="InterPro" id="IPR007712">
    <property type="entry name" value="RelE/ParE_toxin"/>
</dbReference>
<dbReference type="EMBL" id="JACHLP010000003">
    <property type="protein sequence ID" value="MBB4843091.1"/>
    <property type="molecule type" value="Genomic_DNA"/>
</dbReference>
<sequence>MSRTIHRLAAEDLAQALRFYKTEAGAGLARRFLAEFERVVKLLEQYPGLGTPTNEGRQAHPLTDFPYSILYKAEGGEIRILVVRHQNRDPEYGAGRQ</sequence>
<protein>
    <submittedName>
        <fullName evidence="3">Plasmid stabilization system protein ParE</fullName>
    </submittedName>
</protein>
<dbReference type="InterPro" id="IPR051803">
    <property type="entry name" value="TA_system_RelE-like_toxin"/>
</dbReference>
<name>A0A840L5M1_9BURK</name>
<organism evidence="3 4">
    <name type="scientific">Roseateles oligotrophus</name>
    <dbReference type="NCBI Taxonomy" id="1769250"/>
    <lineage>
        <taxon>Bacteria</taxon>
        <taxon>Pseudomonadati</taxon>
        <taxon>Pseudomonadota</taxon>
        <taxon>Betaproteobacteria</taxon>
        <taxon>Burkholderiales</taxon>
        <taxon>Sphaerotilaceae</taxon>
        <taxon>Roseateles</taxon>
    </lineage>
</organism>
<reference evidence="3 4" key="1">
    <citation type="submission" date="2020-08" db="EMBL/GenBank/DDBJ databases">
        <title>Functional genomics of gut bacteria from endangered species of beetles.</title>
        <authorList>
            <person name="Carlos-Shanley C."/>
        </authorList>
    </citation>
    <scope>NUCLEOTIDE SEQUENCE [LARGE SCALE GENOMIC DNA]</scope>
    <source>
        <strain evidence="3 4">S00239</strain>
    </source>
</reference>
<dbReference type="PANTHER" id="PTHR33755:SF8">
    <property type="entry name" value="TOXIN PARE2"/>
    <property type="match status" value="1"/>
</dbReference>
<evidence type="ECO:0000313" key="3">
    <source>
        <dbReference type="EMBL" id="MBB4843091.1"/>
    </source>
</evidence>
<evidence type="ECO:0000256" key="1">
    <source>
        <dbReference type="ARBA" id="ARBA00006226"/>
    </source>
</evidence>
<dbReference type="Pfam" id="PF05016">
    <property type="entry name" value="ParE_toxin"/>
    <property type="match status" value="1"/>
</dbReference>
<gene>
    <name evidence="3" type="ORF">HNP55_001610</name>
</gene>